<evidence type="ECO:0000313" key="1">
    <source>
        <dbReference type="EMBL" id="KAH6937849.1"/>
    </source>
</evidence>
<protein>
    <submittedName>
        <fullName evidence="1">Uncharacterized protein</fullName>
    </submittedName>
</protein>
<dbReference type="Proteomes" id="UP000821845">
    <property type="component" value="Chromosome 2"/>
</dbReference>
<accession>A0ACB7SVN1</accession>
<name>A0ACB7SVN1_HYAAI</name>
<organism evidence="1 2">
    <name type="scientific">Hyalomma asiaticum</name>
    <name type="common">Tick</name>
    <dbReference type="NCBI Taxonomy" id="266040"/>
    <lineage>
        <taxon>Eukaryota</taxon>
        <taxon>Metazoa</taxon>
        <taxon>Ecdysozoa</taxon>
        <taxon>Arthropoda</taxon>
        <taxon>Chelicerata</taxon>
        <taxon>Arachnida</taxon>
        <taxon>Acari</taxon>
        <taxon>Parasitiformes</taxon>
        <taxon>Ixodida</taxon>
        <taxon>Ixodoidea</taxon>
        <taxon>Ixodidae</taxon>
        <taxon>Hyalomminae</taxon>
        <taxon>Hyalomma</taxon>
    </lineage>
</organism>
<keyword evidence="2" id="KW-1185">Reference proteome</keyword>
<evidence type="ECO:0000313" key="2">
    <source>
        <dbReference type="Proteomes" id="UP000821845"/>
    </source>
</evidence>
<sequence>MTASPGRGLVQPALQLFVGPRSCGSDFLFFEPAAAERASHVTSRLLRIDEAIQRAQCACASAVQRRPQGADLRGKVSSFTDFATTKSP</sequence>
<proteinExistence type="predicted"/>
<dbReference type="EMBL" id="CM023482">
    <property type="protein sequence ID" value="KAH6937849.1"/>
    <property type="molecule type" value="Genomic_DNA"/>
</dbReference>
<reference evidence="1" key="1">
    <citation type="submission" date="2020-05" db="EMBL/GenBank/DDBJ databases">
        <title>Large-scale comparative analyses of tick genomes elucidate their genetic diversity and vector capacities.</title>
        <authorList>
            <person name="Jia N."/>
            <person name="Wang J."/>
            <person name="Shi W."/>
            <person name="Du L."/>
            <person name="Sun Y."/>
            <person name="Zhan W."/>
            <person name="Jiang J."/>
            <person name="Wang Q."/>
            <person name="Zhang B."/>
            <person name="Ji P."/>
            <person name="Sakyi L.B."/>
            <person name="Cui X."/>
            <person name="Yuan T."/>
            <person name="Jiang B."/>
            <person name="Yang W."/>
            <person name="Lam T.T.-Y."/>
            <person name="Chang Q."/>
            <person name="Ding S."/>
            <person name="Wang X."/>
            <person name="Zhu J."/>
            <person name="Ruan X."/>
            <person name="Zhao L."/>
            <person name="Wei J."/>
            <person name="Que T."/>
            <person name="Du C."/>
            <person name="Cheng J."/>
            <person name="Dai P."/>
            <person name="Han X."/>
            <person name="Huang E."/>
            <person name="Gao Y."/>
            <person name="Liu J."/>
            <person name="Shao H."/>
            <person name="Ye R."/>
            <person name="Li L."/>
            <person name="Wei W."/>
            <person name="Wang X."/>
            <person name="Wang C."/>
            <person name="Yang T."/>
            <person name="Huo Q."/>
            <person name="Li W."/>
            <person name="Guo W."/>
            <person name="Chen H."/>
            <person name="Zhou L."/>
            <person name="Ni X."/>
            <person name="Tian J."/>
            <person name="Zhou Y."/>
            <person name="Sheng Y."/>
            <person name="Liu T."/>
            <person name="Pan Y."/>
            <person name="Xia L."/>
            <person name="Li J."/>
            <person name="Zhao F."/>
            <person name="Cao W."/>
        </authorList>
    </citation>
    <scope>NUCLEOTIDE SEQUENCE</scope>
    <source>
        <strain evidence="1">Hyas-2018</strain>
    </source>
</reference>
<comment type="caution">
    <text evidence="1">The sequence shown here is derived from an EMBL/GenBank/DDBJ whole genome shotgun (WGS) entry which is preliminary data.</text>
</comment>
<gene>
    <name evidence="1" type="ORF">HPB50_004689</name>
</gene>